<dbReference type="SUPFAM" id="SSF101936">
    <property type="entry name" value="DNA-binding pseudobarrel domain"/>
    <property type="match status" value="1"/>
</dbReference>
<accession>A0A3Q7FIV9</accession>
<feature type="domain" description="TF-B3" evidence="6">
    <location>
        <begin position="7"/>
        <end position="97"/>
    </location>
</feature>
<dbReference type="GO" id="GO:0003677">
    <property type="term" value="F:DNA binding"/>
    <property type="evidence" value="ECO:0007669"/>
    <property type="project" value="UniProtKB-KW"/>
</dbReference>
<name>A0A3Q7FIV9_SOLLC</name>
<dbReference type="AlphaFoldDB" id="A0A3Q7FIV9"/>
<dbReference type="PANTHER" id="PTHR31674:SF83">
    <property type="entry name" value="B3 DOMAIN-CONTAINING PROTEIN REM10-LIKE"/>
    <property type="match status" value="1"/>
</dbReference>
<evidence type="ECO:0000256" key="1">
    <source>
        <dbReference type="ARBA" id="ARBA00004123"/>
    </source>
</evidence>
<dbReference type="PaxDb" id="4081-Solyc02g055370.2.1"/>
<evidence type="ECO:0000256" key="2">
    <source>
        <dbReference type="ARBA" id="ARBA00023015"/>
    </source>
</evidence>
<dbReference type="Gene3D" id="2.40.330.10">
    <property type="entry name" value="DNA-binding pseudobarrel domain"/>
    <property type="match status" value="1"/>
</dbReference>
<evidence type="ECO:0000313" key="8">
    <source>
        <dbReference type="Proteomes" id="UP000004994"/>
    </source>
</evidence>
<dbReference type="InterPro" id="IPR003340">
    <property type="entry name" value="B3_DNA-bd"/>
</dbReference>
<dbReference type="Proteomes" id="UP000004994">
    <property type="component" value="Chromosome 2"/>
</dbReference>
<evidence type="ECO:0000256" key="4">
    <source>
        <dbReference type="ARBA" id="ARBA00023163"/>
    </source>
</evidence>
<dbReference type="SMART" id="SM01019">
    <property type="entry name" value="B3"/>
    <property type="match status" value="1"/>
</dbReference>
<dbReference type="InParanoid" id="A0A3Q7FIV9"/>
<keyword evidence="2" id="KW-0805">Transcription regulation</keyword>
<dbReference type="InterPro" id="IPR015300">
    <property type="entry name" value="DNA-bd_pseudobarrel_sf"/>
</dbReference>
<dbReference type="InterPro" id="IPR039218">
    <property type="entry name" value="REM_fam"/>
</dbReference>
<keyword evidence="4" id="KW-0804">Transcription</keyword>
<dbReference type="OrthoDB" id="1109907at2759"/>
<evidence type="ECO:0000313" key="7">
    <source>
        <dbReference type="EnsemblPlants" id="Solyc02g055370.3.1"/>
    </source>
</evidence>
<evidence type="ECO:0000256" key="3">
    <source>
        <dbReference type="ARBA" id="ARBA00023125"/>
    </source>
</evidence>
<evidence type="ECO:0000259" key="6">
    <source>
        <dbReference type="PROSITE" id="PS50863"/>
    </source>
</evidence>
<keyword evidence="5" id="KW-0539">Nucleus</keyword>
<dbReference type="Pfam" id="PF02362">
    <property type="entry name" value="B3"/>
    <property type="match status" value="1"/>
</dbReference>
<dbReference type="EnsemblPlants" id="Solyc02g055370.3.1">
    <property type="protein sequence ID" value="Solyc02g055370.3.1"/>
    <property type="gene ID" value="Solyc02g055370.3"/>
</dbReference>
<dbReference type="STRING" id="4081.A0A3Q7FIV9"/>
<reference evidence="7" key="1">
    <citation type="journal article" date="2012" name="Nature">
        <title>The tomato genome sequence provides insights into fleshy fruit evolution.</title>
        <authorList>
            <consortium name="Tomato Genome Consortium"/>
        </authorList>
    </citation>
    <scope>NUCLEOTIDE SEQUENCE [LARGE SCALE GENOMIC DNA]</scope>
    <source>
        <strain evidence="7">cv. Heinz 1706</strain>
    </source>
</reference>
<keyword evidence="8" id="KW-1185">Reference proteome</keyword>
<dbReference type="PROSITE" id="PS50863">
    <property type="entry name" value="B3"/>
    <property type="match status" value="1"/>
</dbReference>
<dbReference type="CDD" id="cd10017">
    <property type="entry name" value="B3_DNA"/>
    <property type="match status" value="1"/>
</dbReference>
<protein>
    <recommendedName>
        <fullName evidence="6">TF-B3 domain-containing protein</fullName>
    </recommendedName>
</protein>
<comment type="subcellular location">
    <subcellularLocation>
        <location evidence="1">Nucleus</location>
    </subcellularLocation>
</comment>
<evidence type="ECO:0000256" key="5">
    <source>
        <dbReference type="ARBA" id="ARBA00023242"/>
    </source>
</evidence>
<reference evidence="7" key="2">
    <citation type="submission" date="2019-01" db="UniProtKB">
        <authorList>
            <consortium name="EnsemblPlants"/>
        </authorList>
    </citation>
    <scope>IDENTIFICATION</scope>
    <source>
        <strain evidence="7">cv. Heinz 1706</strain>
    </source>
</reference>
<organism evidence="7">
    <name type="scientific">Solanum lycopersicum</name>
    <name type="common">Tomato</name>
    <name type="synonym">Lycopersicon esculentum</name>
    <dbReference type="NCBI Taxonomy" id="4081"/>
    <lineage>
        <taxon>Eukaryota</taxon>
        <taxon>Viridiplantae</taxon>
        <taxon>Streptophyta</taxon>
        <taxon>Embryophyta</taxon>
        <taxon>Tracheophyta</taxon>
        <taxon>Spermatophyta</taxon>
        <taxon>Magnoliopsida</taxon>
        <taxon>eudicotyledons</taxon>
        <taxon>Gunneridae</taxon>
        <taxon>Pentapetalae</taxon>
        <taxon>asterids</taxon>
        <taxon>lamiids</taxon>
        <taxon>Solanales</taxon>
        <taxon>Solanaceae</taxon>
        <taxon>Solanoideae</taxon>
        <taxon>Solaneae</taxon>
        <taxon>Solanum</taxon>
        <taxon>Solanum subgen. Lycopersicon</taxon>
    </lineage>
</organism>
<dbReference type="GO" id="GO:0005634">
    <property type="term" value="C:nucleus"/>
    <property type="evidence" value="ECO:0007669"/>
    <property type="project" value="UniProtKB-SubCell"/>
</dbReference>
<dbReference type="PANTHER" id="PTHR31674">
    <property type="entry name" value="B3 DOMAIN-CONTAINING PROTEIN REM-LIKE 3-RELATED"/>
    <property type="match status" value="1"/>
</dbReference>
<dbReference type="Gramene" id="Solyc02g055370.3.1">
    <property type="protein sequence ID" value="Solyc02g055370.3.1"/>
    <property type="gene ID" value="Solyc02g055370.3"/>
</dbReference>
<proteinExistence type="predicted"/>
<dbReference type="OMA" id="YLTICKG"/>
<sequence length="122" mass="14574">MEIPPKKPHFFKPILPGFKNGLKIPLGFLKYLKRHDQHEHAILTTDDKKWLVKVNGRRLEEGSWIEFVEELNLKVGDVLVFKHEGDMEFDVFKFDLSHHCDKEYAMYQEEDEDEDEEDEDKL</sequence>
<dbReference type="SMR" id="A0A3Q7FIV9"/>
<gene>
    <name evidence="7" type="primary">LOC101246296</name>
</gene>
<keyword evidence="3" id="KW-0238">DNA-binding</keyword>